<dbReference type="PANTHER" id="PTHR38834:SF3">
    <property type="entry name" value="SOLUTE-BINDING PROTEIN FAMILY 3_N-TERMINAL DOMAIN-CONTAINING PROTEIN"/>
    <property type="match status" value="1"/>
</dbReference>
<evidence type="ECO:0000256" key="1">
    <source>
        <dbReference type="SAM" id="SignalP"/>
    </source>
</evidence>
<reference evidence="3 4" key="1">
    <citation type="submission" date="2022-11" db="EMBL/GenBank/DDBJ databases">
        <title>Viruses from the air-sea interface of a natural surface slick.</title>
        <authorList>
            <person name="Rahlff J."/>
            <person name="Holmfeldt K."/>
        </authorList>
    </citation>
    <scope>NUCLEOTIDE SEQUENCE [LARGE SCALE GENOMIC DNA]</scope>
    <source>
        <strain evidence="3 4">SMS4</strain>
    </source>
</reference>
<organism evidence="3 4">
    <name type="scientific">Rheinheimera baltica</name>
    <dbReference type="NCBI Taxonomy" id="67576"/>
    <lineage>
        <taxon>Bacteria</taxon>
        <taxon>Pseudomonadati</taxon>
        <taxon>Pseudomonadota</taxon>
        <taxon>Gammaproteobacteria</taxon>
        <taxon>Chromatiales</taxon>
        <taxon>Chromatiaceae</taxon>
        <taxon>Rheinheimera</taxon>
    </lineage>
</organism>
<comment type="caution">
    <text evidence="3">The sequence shown here is derived from an EMBL/GenBank/DDBJ whole genome shotgun (WGS) entry which is preliminary data.</text>
</comment>
<gene>
    <name evidence="3" type="ORF">ORJ04_17755</name>
</gene>
<feature type="domain" description="Solute-binding protein family 3/N-terminal" evidence="2">
    <location>
        <begin position="33"/>
        <end position="248"/>
    </location>
</feature>
<keyword evidence="4" id="KW-1185">Reference proteome</keyword>
<sequence length="249" mass="28414">MNVRFYFYVSLLSAVVATFNLKAAPTEYHFYTEQFPPYSYLQQNAITGINVDLVNALCQRLQLSCTITLLPWRRAFEQAQHHHFSGVFSTSRSADRESLFHWVGPIASESGYLFRLKGRTEINPTNLTEAKNYIVAVSRGDRLEAFLQSNGFNYDRNLMGFSTRTEPIPLFLANKVDLLAGSKRALRSWMLEQNMPADTAEPLFKLEDVGKHYLALNLRFPTDIALAMQVELDNMRKNGELAALVQSYQ</sequence>
<feature type="signal peptide" evidence="1">
    <location>
        <begin position="1"/>
        <end position="23"/>
    </location>
</feature>
<protein>
    <submittedName>
        <fullName evidence="3">Transporter substrate-binding domain-containing protein</fullName>
    </submittedName>
</protein>
<feature type="chain" id="PRO_5045487795" evidence="1">
    <location>
        <begin position="24"/>
        <end position="249"/>
    </location>
</feature>
<dbReference type="InterPro" id="IPR001638">
    <property type="entry name" value="Solute-binding_3/MltF_N"/>
</dbReference>
<accession>A0ABT9I355</accession>
<dbReference type="SUPFAM" id="SSF53850">
    <property type="entry name" value="Periplasmic binding protein-like II"/>
    <property type="match status" value="1"/>
</dbReference>
<keyword evidence="1" id="KW-0732">Signal</keyword>
<dbReference type="Gene3D" id="3.40.190.10">
    <property type="entry name" value="Periplasmic binding protein-like II"/>
    <property type="match status" value="2"/>
</dbReference>
<dbReference type="Proteomes" id="UP001231109">
    <property type="component" value="Unassembled WGS sequence"/>
</dbReference>
<proteinExistence type="predicted"/>
<dbReference type="Pfam" id="PF00497">
    <property type="entry name" value="SBP_bac_3"/>
    <property type="match status" value="1"/>
</dbReference>
<name>A0ABT9I355_9GAMM</name>
<evidence type="ECO:0000259" key="2">
    <source>
        <dbReference type="Pfam" id="PF00497"/>
    </source>
</evidence>
<dbReference type="RefSeq" id="WP_305977028.1">
    <property type="nucleotide sequence ID" value="NZ_JAPJDZ010000068.1"/>
</dbReference>
<evidence type="ECO:0000313" key="3">
    <source>
        <dbReference type="EMBL" id="MDP5137803.1"/>
    </source>
</evidence>
<dbReference type="EMBL" id="JAPJDZ010000068">
    <property type="protein sequence ID" value="MDP5137803.1"/>
    <property type="molecule type" value="Genomic_DNA"/>
</dbReference>
<dbReference type="PANTHER" id="PTHR38834">
    <property type="entry name" value="PERIPLASMIC SUBSTRATE BINDING PROTEIN FAMILY 3"/>
    <property type="match status" value="1"/>
</dbReference>
<evidence type="ECO:0000313" key="4">
    <source>
        <dbReference type="Proteomes" id="UP001231109"/>
    </source>
</evidence>